<keyword evidence="6 9" id="KW-1133">Transmembrane helix</keyword>
<dbReference type="GO" id="GO:0005789">
    <property type="term" value="C:endoplasmic reticulum membrane"/>
    <property type="evidence" value="ECO:0007669"/>
    <property type="project" value="UniProtKB-SubCell"/>
</dbReference>
<proteinExistence type="inferred from homology"/>
<dbReference type="InterPro" id="IPR029244">
    <property type="entry name" value="FAM69_N"/>
</dbReference>
<dbReference type="PANTHER" id="PTHR21093:SF4">
    <property type="entry name" value="DIVERGENT PROTEIN KINASE DOMAIN 1A"/>
    <property type="match status" value="1"/>
</dbReference>
<keyword evidence="8" id="KW-1015">Disulfide bond</keyword>
<evidence type="ECO:0000256" key="5">
    <source>
        <dbReference type="ARBA" id="ARBA00022968"/>
    </source>
</evidence>
<dbReference type="PANTHER" id="PTHR21093">
    <property type="entry name" value="DIVERGENT PROTEIN KINASE DOMAIN 1C-RELATED"/>
    <property type="match status" value="1"/>
</dbReference>
<comment type="caution">
    <text evidence="11">The sequence shown here is derived from an EMBL/GenBank/DDBJ whole genome shotgun (WGS) entry which is preliminary data.</text>
</comment>
<dbReference type="InterPro" id="IPR022049">
    <property type="entry name" value="FAM69_kinase_dom"/>
</dbReference>
<evidence type="ECO:0000256" key="1">
    <source>
        <dbReference type="ARBA" id="ARBA00004648"/>
    </source>
</evidence>
<evidence type="ECO:0000259" key="10">
    <source>
        <dbReference type="SMART" id="SM01299"/>
    </source>
</evidence>
<keyword evidence="12" id="KW-1185">Reference proteome</keyword>
<dbReference type="Pfam" id="PF12260">
    <property type="entry name" value="PIP49_C"/>
    <property type="match status" value="1"/>
</dbReference>
<evidence type="ECO:0000256" key="4">
    <source>
        <dbReference type="ARBA" id="ARBA00022824"/>
    </source>
</evidence>
<dbReference type="OMA" id="YMRIKYL"/>
<keyword evidence="4" id="KW-0256">Endoplasmic reticulum</keyword>
<evidence type="ECO:0000256" key="7">
    <source>
        <dbReference type="ARBA" id="ARBA00023136"/>
    </source>
</evidence>
<evidence type="ECO:0000256" key="3">
    <source>
        <dbReference type="ARBA" id="ARBA00022692"/>
    </source>
</evidence>
<comment type="subcellular location">
    <subcellularLocation>
        <location evidence="1">Endoplasmic reticulum membrane</location>
        <topology evidence="1">Single-pass type II membrane protein</topology>
    </subcellularLocation>
</comment>
<evidence type="ECO:0000313" key="12">
    <source>
        <dbReference type="Proteomes" id="UP000287033"/>
    </source>
</evidence>
<dbReference type="Pfam" id="PF14875">
    <property type="entry name" value="PIP49_N"/>
    <property type="match status" value="1"/>
</dbReference>
<protein>
    <recommendedName>
        <fullName evidence="10">FAM69 N-terminal domain-containing protein</fullName>
    </recommendedName>
</protein>
<keyword evidence="3 9" id="KW-0812">Transmembrane</keyword>
<dbReference type="EMBL" id="BEZZ01000351">
    <property type="protein sequence ID" value="GCC31247.1"/>
    <property type="molecule type" value="Genomic_DNA"/>
</dbReference>
<evidence type="ECO:0000256" key="9">
    <source>
        <dbReference type="SAM" id="Phobius"/>
    </source>
</evidence>
<dbReference type="AlphaFoldDB" id="A0A401SLH4"/>
<dbReference type="OrthoDB" id="8860232at2759"/>
<evidence type="ECO:0000256" key="2">
    <source>
        <dbReference type="ARBA" id="ARBA00006338"/>
    </source>
</evidence>
<feature type="transmembrane region" description="Helical" evidence="9">
    <location>
        <begin position="32"/>
        <end position="51"/>
    </location>
</feature>
<comment type="similarity">
    <text evidence="2">Belongs to the DIPK family.</text>
</comment>
<sequence length="432" mass="49502">MARGLLSWASLRKICGSHYYIQARLPCVRVKYLFFSWLAVFVGSWVIYVQYSTHTELCRAHDCKKIICDKYKKGIIDGSACGSLCDKGTLYFGKCLSNKPNNQVYRGMWDESQVILKCRLEEPFHFDLDSNMEPRKEMVLFDKPTKGTSMEEFREMVYSLLKAKLGDQTNLQKLLKLVVTVADGNKDGHVSLAEAKSTWALLQLNEFLITVILQDKEHTPKLLGFCGDLYVTEKVHYSYLYGLTIPWVLEFFIPSGLRRSMDQWFTPSWPRKAKISIGLLEFVEDVFHGTFGNFLMCDVSANNIGYNVKHDLKMIDMRKVVPEVSFKQLIGGRHCETDVDCVYGTDCRTTCHQSKKQCSTELDQPNLTKVCTLLKDYLLNGAPPDVREELEKQLYSCIALRGVAGQMEMEHSLILNNLKTLLWKKISHTKDS</sequence>
<keyword evidence="7 9" id="KW-0472">Membrane</keyword>
<organism evidence="11 12">
    <name type="scientific">Chiloscyllium punctatum</name>
    <name type="common">Brownbanded bambooshark</name>
    <name type="synonym">Hemiscyllium punctatum</name>
    <dbReference type="NCBI Taxonomy" id="137246"/>
    <lineage>
        <taxon>Eukaryota</taxon>
        <taxon>Metazoa</taxon>
        <taxon>Chordata</taxon>
        <taxon>Craniata</taxon>
        <taxon>Vertebrata</taxon>
        <taxon>Chondrichthyes</taxon>
        <taxon>Elasmobranchii</taxon>
        <taxon>Galeomorphii</taxon>
        <taxon>Galeoidea</taxon>
        <taxon>Orectolobiformes</taxon>
        <taxon>Hemiscylliidae</taxon>
        <taxon>Chiloscyllium</taxon>
    </lineage>
</organism>
<dbReference type="SMART" id="SM01299">
    <property type="entry name" value="PIP49_N"/>
    <property type="match status" value="1"/>
</dbReference>
<keyword evidence="5" id="KW-0735">Signal-anchor</keyword>
<feature type="domain" description="FAM69 N-terminal" evidence="10">
    <location>
        <begin position="23"/>
        <end position="181"/>
    </location>
</feature>
<evidence type="ECO:0000256" key="6">
    <source>
        <dbReference type="ARBA" id="ARBA00022989"/>
    </source>
</evidence>
<gene>
    <name evidence="11" type="ORF">chiPu_0009704</name>
</gene>
<accession>A0A401SLH4</accession>
<dbReference type="Proteomes" id="UP000287033">
    <property type="component" value="Unassembled WGS sequence"/>
</dbReference>
<name>A0A401SLH4_CHIPU</name>
<reference evidence="11 12" key="1">
    <citation type="journal article" date="2018" name="Nat. Ecol. Evol.">
        <title>Shark genomes provide insights into elasmobranch evolution and the origin of vertebrates.</title>
        <authorList>
            <person name="Hara Y"/>
            <person name="Yamaguchi K"/>
            <person name="Onimaru K"/>
            <person name="Kadota M"/>
            <person name="Koyanagi M"/>
            <person name="Keeley SD"/>
            <person name="Tatsumi K"/>
            <person name="Tanaka K"/>
            <person name="Motone F"/>
            <person name="Kageyama Y"/>
            <person name="Nozu R"/>
            <person name="Adachi N"/>
            <person name="Nishimura O"/>
            <person name="Nakagawa R"/>
            <person name="Tanegashima C"/>
            <person name="Kiyatake I"/>
            <person name="Matsumoto R"/>
            <person name="Murakumo K"/>
            <person name="Nishida K"/>
            <person name="Terakita A"/>
            <person name="Kuratani S"/>
            <person name="Sato K"/>
            <person name="Hyodo S Kuraku.S."/>
        </authorList>
    </citation>
    <scope>NUCLEOTIDE SEQUENCE [LARGE SCALE GENOMIC DNA]</scope>
</reference>
<evidence type="ECO:0000256" key="8">
    <source>
        <dbReference type="ARBA" id="ARBA00023157"/>
    </source>
</evidence>
<evidence type="ECO:0000313" key="11">
    <source>
        <dbReference type="EMBL" id="GCC31247.1"/>
    </source>
</evidence>